<accession>A0ABW6WRU5</accession>
<dbReference type="RefSeq" id="WP_063713556.1">
    <property type="nucleotide sequence ID" value="NZ_JBIAZU010000007.1"/>
</dbReference>
<keyword evidence="2" id="KW-1185">Reference proteome</keyword>
<dbReference type="Proteomes" id="UP001602245">
    <property type="component" value="Unassembled WGS sequence"/>
</dbReference>
<reference evidence="1 2" key="1">
    <citation type="submission" date="2024-10" db="EMBL/GenBank/DDBJ databases">
        <title>The Natural Products Discovery Center: Release of the First 8490 Sequenced Strains for Exploring Actinobacteria Biosynthetic Diversity.</title>
        <authorList>
            <person name="Kalkreuter E."/>
            <person name="Kautsar S.A."/>
            <person name="Yang D."/>
            <person name="Bader C.D."/>
            <person name="Teijaro C.N."/>
            <person name="Fluegel L."/>
            <person name="Davis C.M."/>
            <person name="Simpson J.R."/>
            <person name="Lauterbach L."/>
            <person name="Steele A.D."/>
            <person name="Gui C."/>
            <person name="Meng S."/>
            <person name="Li G."/>
            <person name="Viehrig K."/>
            <person name="Ye F."/>
            <person name="Su P."/>
            <person name="Kiefer A.F."/>
            <person name="Nichols A."/>
            <person name="Cepeda A.J."/>
            <person name="Yan W."/>
            <person name="Fan B."/>
            <person name="Jiang Y."/>
            <person name="Adhikari A."/>
            <person name="Zheng C.-J."/>
            <person name="Schuster L."/>
            <person name="Cowan T.M."/>
            <person name="Smanski M.J."/>
            <person name="Chevrette M.G."/>
            <person name="De Carvalho L.P.S."/>
            <person name="Shen B."/>
        </authorList>
    </citation>
    <scope>NUCLEOTIDE SEQUENCE [LARGE SCALE GENOMIC DNA]</scope>
    <source>
        <strain evidence="1 2">NPDC000087</strain>
    </source>
</reference>
<protein>
    <recommendedName>
        <fullName evidence="3">DUF1795 domain-containing protein</fullName>
    </recommendedName>
</protein>
<comment type="caution">
    <text evidence="1">The sequence shown here is derived from an EMBL/GenBank/DDBJ whole genome shotgun (WGS) entry which is preliminary data.</text>
</comment>
<organism evidence="1 2">
    <name type="scientific">Paractinoplanes globisporus</name>
    <dbReference type="NCBI Taxonomy" id="113565"/>
    <lineage>
        <taxon>Bacteria</taxon>
        <taxon>Bacillati</taxon>
        <taxon>Actinomycetota</taxon>
        <taxon>Actinomycetes</taxon>
        <taxon>Micromonosporales</taxon>
        <taxon>Micromonosporaceae</taxon>
        <taxon>Paractinoplanes</taxon>
    </lineage>
</organism>
<proteinExistence type="predicted"/>
<evidence type="ECO:0008006" key="3">
    <source>
        <dbReference type="Google" id="ProtNLM"/>
    </source>
</evidence>
<sequence>MQWQRVEKSNFGYAVQVPQGWVERDVDLRNSPWETARFVDPSDRRHSVIVFRNPVGPQRAALDMAERAQTSLAANGFADLAITETEWAGRPGVRLDCAKHDVGRVWSVTEYFAVNDGIGFCLGCGSAAPADDEPLFTEMARTFEILPN</sequence>
<gene>
    <name evidence="1" type="ORF">ACFY35_38040</name>
</gene>
<evidence type="ECO:0000313" key="1">
    <source>
        <dbReference type="EMBL" id="MFF5295270.1"/>
    </source>
</evidence>
<name>A0ABW6WRU5_9ACTN</name>
<dbReference type="Gene3D" id="3.40.1000.10">
    <property type="entry name" value="Mog1/PsbP, alpha/beta/alpha sandwich"/>
    <property type="match status" value="1"/>
</dbReference>
<evidence type="ECO:0000313" key="2">
    <source>
        <dbReference type="Proteomes" id="UP001602245"/>
    </source>
</evidence>
<dbReference type="EMBL" id="JBIAZU010000007">
    <property type="protein sequence ID" value="MFF5295270.1"/>
    <property type="molecule type" value="Genomic_DNA"/>
</dbReference>